<evidence type="ECO:0000313" key="3">
    <source>
        <dbReference type="Proteomes" id="UP000005239"/>
    </source>
</evidence>
<feature type="compositionally biased region" description="Acidic residues" evidence="1">
    <location>
        <begin position="64"/>
        <end position="74"/>
    </location>
</feature>
<feature type="compositionally biased region" description="Basic and acidic residues" evidence="1">
    <location>
        <begin position="212"/>
        <end position="222"/>
    </location>
</feature>
<proteinExistence type="predicted"/>
<protein>
    <submittedName>
        <fullName evidence="2">Uncharacterized protein</fullName>
    </submittedName>
</protein>
<feature type="compositionally biased region" description="Basic and acidic residues" evidence="1">
    <location>
        <begin position="75"/>
        <end position="108"/>
    </location>
</feature>
<evidence type="ECO:0000256" key="1">
    <source>
        <dbReference type="SAM" id="MobiDB-lite"/>
    </source>
</evidence>
<gene>
    <name evidence="2" type="primary">WBGene00273941</name>
</gene>
<reference evidence="2" key="2">
    <citation type="submission" date="2022-06" db="UniProtKB">
        <authorList>
            <consortium name="EnsemblMetazoa"/>
        </authorList>
    </citation>
    <scope>IDENTIFICATION</scope>
    <source>
        <strain evidence="2">PS312</strain>
    </source>
</reference>
<feature type="compositionally biased region" description="Basic and acidic residues" evidence="1">
    <location>
        <begin position="41"/>
        <end position="63"/>
    </location>
</feature>
<organism evidence="2 3">
    <name type="scientific">Pristionchus pacificus</name>
    <name type="common">Parasitic nematode worm</name>
    <dbReference type="NCBI Taxonomy" id="54126"/>
    <lineage>
        <taxon>Eukaryota</taxon>
        <taxon>Metazoa</taxon>
        <taxon>Ecdysozoa</taxon>
        <taxon>Nematoda</taxon>
        <taxon>Chromadorea</taxon>
        <taxon>Rhabditida</taxon>
        <taxon>Rhabditina</taxon>
        <taxon>Diplogasteromorpha</taxon>
        <taxon>Diplogasteroidea</taxon>
        <taxon>Neodiplogasteridae</taxon>
        <taxon>Pristionchus</taxon>
    </lineage>
</organism>
<feature type="region of interest" description="Disordered" evidence="1">
    <location>
        <begin position="27"/>
        <end position="108"/>
    </location>
</feature>
<accession>A0A8R1UP11</accession>
<evidence type="ECO:0000313" key="2">
    <source>
        <dbReference type="EnsemblMetazoa" id="PPA35572.1"/>
    </source>
</evidence>
<dbReference type="Proteomes" id="UP000005239">
    <property type="component" value="Unassembled WGS sequence"/>
</dbReference>
<name>A0A2A6B828_PRIPA</name>
<dbReference type="AlphaFoldDB" id="A0A2A6B828"/>
<dbReference type="EnsemblMetazoa" id="PPA35572.1">
    <property type="protein sequence ID" value="PPA35572.1"/>
    <property type="gene ID" value="WBGene00273941"/>
</dbReference>
<feature type="region of interest" description="Disordered" evidence="1">
    <location>
        <begin position="201"/>
        <end position="222"/>
    </location>
</feature>
<accession>A0A2A6B828</accession>
<reference evidence="3" key="1">
    <citation type="journal article" date="2008" name="Nat. Genet.">
        <title>The Pristionchus pacificus genome provides a unique perspective on nematode lifestyle and parasitism.</title>
        <authorList>
            <person name="Dieterich C."/>
            <person name="Clifton S.W."/>
            <person name="Schuster L.N."/>
            <person name="Chinwalla A."/>
            <person name="Delehaunty K."/>
            <person name="Dinkelacker I."/>
            <person name="Fulton L."/>
            <person name="Fulton R."/>
            <person name="Godfrey J."/>
            <person name="Minx P."/>
            <person name="Mitreva M."/>
            <person name="Roeseler W."/>
            <person name="Tian H."/>
            <person name="Witte H."/>
            <person name="Yang S.P."/>
            <person name="Wilson R.K."/>
            <person name="Sommer R.J."/>
        </authorList>
    </citation>
    <scope>NUCLEOTIDE SEQUENCE [LARGE SCALE GENOMIC DNA]</scope>
    <source>
        <strain evidence="3">PS312</strain>
    </source>
</reference>
<sequence>MCHRERRRLKQLTSEWNIVVILDGEGKGEENEWAVTSSQRLYKENEREREIEVSYRNERIETRNEEEEEEDRSDDETKIDGREIKEEKERPDKGVEKDSLRRRRTEERTLNSEDEVCPILFSHRSKKAGIYEMFGSKTAMIAEKLLFGVRKSRKKESARRLMITRGKEKGPSRRGEWGRRRRKVEEKIGYDGSNWIGVITRPDCNQSMEEEKEGRERDEGEW</sequence>
<keyword evidence="3" id="KW-1185">Reference proteome</keyword>